<dbReference type="InterPro" id="IPR004633">
    <property type="entry name" value="NaPi_cotrn-rel/YqeW-like"/>
</dbReference>
<evidence type="ECO:0000313" key="8">
    <source>
        <dbReference type="EMBL" id="TCW36941.1"/>
    </source>
</evidence>
<evidence type="ECO:0000256" key="1">
    <source>
        <dbReference type="ARBA" id="ARBA00004651"/>
    </source>
</evidence>
<evidence type="ECO:0000256" key="6">
    <source>
        <dbReference type="SAM" id="Phobius"/>
    </source>
</evidence>
<feature type="transmembrane region" description="Helical" evidence="6">
    <location>
        <begin position="52"/>
        <end position="70"/>
    </location>
</feature>
<dbReference type="RefSeq" id="WP_132229031.1">
    <property type="nucleotide sequence ID" value="NZ_SMDC01000003.1"/>
</dbReference>
<dbReference type="NCBIfam" id="TIGR00704">
    <property type="entry name" value="NaPi_cotrn_rel"/>
    <property type="match status" value="1"/>
</dbReference>
<dbReference type="AlphaFoldDB" id="A0A4R4ACZ9"/>
<accession>A0A4R4ACZ9</accession>
<feature type="transmembrane region" description="Helical" evidence="6">
    <location>
        <begin position="217"/>
        <end position="242"/>
    </location>
</feature>
<keyword evidence="2" id="KW-1003">Cell membrane</keyword>
<protein>
    <submittedName>
        <fullName evidence="8">Phosphate:Na+ symporter</fullName>
    </submittedName>
</protein>
<dbReference type="Pfam" id="PF01895">
    <property type="entry name" value="PhoU"/>
    <property type="match status" value="1"/>
</dbReference>
<feature type="domain" description="PhoU" evidence="7">
    <location>
        <begin position="398"/>
        <end position="477"/>
    </location>
</feature>
<gene>
    <name evidence="8" type="ORF">EDC29_103135</name>
</gene>
<feature type="transmembrane region" description="Helical" evidence="6">
    <location>
        <begin position="285"/>
        <end position="308"/>
    </location>
</feature>
<dbReference type="InterPro" id="IPR026022">
    <property type="entry name" value="PhoU_dom"/>
</dbReference>
<proteinExistence type="predicted"/>
<keyword evidence="3 6" id="KW-0812">Transmembrane</keyword>
<dbReference type="SUPFAM" id="SSF109755">
    <property type="entry name" value="PhoU-like"/>
    <property type="match status" value="1"/>
</dbReference>
<dbReference type="GO" id="GO:0005436">
    <property type="term" value="F:sodium:phosphate symporter activity"/>
    <property type="evidence" value="ECO:0007669"/>
    <property type="project" value="InterPro"/>
</dbReference>
<dbReference type="GO" id="GO:0044341">
    <property type="term" value="P:sodium-dependent phosphate transport"/>
    <property type="evidence" value="ECO:0007669"/>
    <property type="project" value="InterPro"/>
</dbReference>
<comment type="caution">
    <text evidence="8">The sequence shown here is derived from an EMBL/GenBank/DDBJ whole genome shotgun (WGS) entry which is preliminary data.</text>
</comment>
<dbReference type="Gene3D" id="1.20.58.220">
    <property type="entry name" value="Phosphate transport system protein phou homolog 2, domain 2"/>
    <property type="match status" value="1"/>
</dbReference>
<dbReference type="InterPro" id="IPR038078">
    <property type="entry name" value="PhoU-like_sf"/>
</dbReference>
<evidence type="ECO:0000256" key="5">
    <source>
        <dbReference type="ARBA" id="ARBA00023136"/>
    </source>
</evidence>
<feature type="transmembrane region" description="Helical" evidence="6">
    <location>
        <begin position="144"/>
        <end position="166"/>
    </location>
</feature>
<keyword evidence="4 6" id="KW-1133">Transmembrane helix</keyword>
<reference evidence="8 9" key="1">
    <citation type="submission" date="2019-03" db="EMBL/GenBank/DDBJ databases">
        <title>Genomic Encyclopedia of Type Strains, Phase IV (KMG-IV): sequencing the most valuable type-strain genomes for metagenomic binning, comparative biology and taxonomic classification.</title>
        <authorList>
            <person name="Goeker M."/>
        </authorList>
    </citation>
    <scope>NUCLEOTIDE SEQUENCE [LARGE SCALE GENOMIC DNA]</scope>
    <source>
        <strain evidence="8 9">DSM 203</strain>
    </source>
</reference>
<dbReference type="GO" id="GO:0005886">
    <property type="term" value="C:plasma membrane"/>
    <property type="evidence" value="ECO:0007669"/>
    <property type="project" value="UniProtKB-SubCell"/>
</dbReference>
<evidence type="ECO:0000313" key="9">
    <source>
        <dbReference type="Proteomes" id="UP000295247"/>
    </source>
</evidence>
<evidence type="ECO:0000259" key="7">
    <source>
        <dbReference type="Pfam" id="PF01895"/>
    </source>
</evidence>
<name>A0A4R4ACZ9_MARGR</name>
<dbReference type="Proteomes" id="UP000295247">
    <property type="component" value="Unassembled WGS sequence"/>
</dbReference>
<evidence type="ECO:0000256" key="4">
    <source>
        <dbReference type="ARBA" id="ARBA00022989"/>
    </source>
</evidence>
<dbReference type="PANTHER" id="PTHR10010">
    <property type="entry name" value="SOLUTE CARRIER FAMILY 34 SODIUM PHOSPHATE , MEMBER 2-RELATED"/>
    <property type="match status" value="1"/>
</dbReference>
<dbReference type="InterPro" id="IPR003841">
    <property type="entry name" value="Na/Pi_transpt"/>
</dbReference>
<evidence type="ECO:0000256" key="3">
    <source>
        <dbReference type="ARBA" id="ARBA00022692"/>
    </source>
</evidence>
<dbReference type="PANTHER" id="PTHR10010:SF46">
    <property type="entry name" value="SODIUM-DEPENDENT PHOSPHATE TRANSPORT PROTEIN 2B"/>
    <property type="match status" value="1"/>
</dbReference>
<organism evidence="8 9">
    <name type="scientific">Marichromatium gracile</name>
    <name type="common">Chromatium gracile</name>
    <dbReference type="NCBI Taxonomy" id="1048"/>
    <lineage>
        <taxon>Bacteria</taxon>
        <taxon>Pseudomonadati</taxon>
        <taxon>Pseudomonadota</taxon>
        <taxon>Gammaproteobacteria</taxon>
        <taxon>Chromatiales</taxon>
        <taxon>Chromatiaceae</taxon>
        <taxon>Marichromatium</taxon>
    </lineage>
</organism>
<dbReference type="EMBL" id="SMDC01000003">
    <property type="protein sequence ID" value="TCW36941.1"/>
    <property type="molecule type" value="Genomic_DNA"/>
</dbReference>
<feature type="transmembrane region" description="Helical" evidence="6">
    <location>
        <begin position="178"/>
        <end position="197"/>
    </location>
</feature>
<sequence>MKPTPPPPPHHHPAQRLWPLLICALGAFALPTLALADEAAETIDWTTMGMGLFGGLALFLFGMEQMANALKAVAGERMKDILAKLTVNRFMGALTGAFVTAVINSSSVTTVLVVGFISAGLMTLSQSVGVIMGANIGSTVTAQLIAFQVTEAALLMIGVGFTLQFFAKGERARHYGGMLMGLGMVFFGMGVMSEAMAPLRSYQPFLDFMTRLENPLLGILVAAVFTGLIQSSAATTGIAIVMASQGFITLPTGIALAFGANIGTCVTALLAAIGKSREALRAALVHVIFNVAGVVLWVGFIGELSLLVQEISPRHPELAGAERLAAEVPRQLANAHTLFNIANTLIFIGFAGQFARLVEWLVPERPLGEAAVAVRAKYLDDELLTTPSLALDRVRLEILHMGEYVQRMLDRSMPAILSGDKQMLREVELMDNDVDTLHAQILTYLGKISRLSLTERQTGELMGLMEAVNDLENIGDVVETNLVMLGHQRIDAGVSISTPTRQVLNGFHHSVTRAVTAAIQAVAQNNELAARSVTTMKQEISRIADSAAVHQAQRLVAQEPKRIPAYTIEVDIIEKLKRIYYFAKRMAKTVEQPLDEAA</sequence>
<keyword evidence="5 6" id="KW-0472">Membrane</keyword>
<dbReference type="NCBIfam" id="NF037997">
    <property type="entry name" value="Na_Pi_symport"/>
    <property type="match status" value="1"/>
</dbReference>
<feature type="transmembrane region" description="Helical" evidence="6">
    <location>
        <begin position="254"/>
        <end position="273"/>
    </location>
</feature>
<feature type="transmembrane region" description="Helical" evidence="6">
    <location>
        <begin position="91"/>
        <end position="124"/>
    </location>
</feature>
<evidence type="ECO:0000256" key="2">
    <source>
        <dbReference type="ARBA" id="ARBA00022475"/>
    </source>
</evidence>
<dbReference type="Pfam" id="PF02690">
    <property type="entry name" value="Na_Pi_cotrans"/>
    <property type="match status" value="2"/>
</dbReference>
<comment type="subcellular location">
    <subcellularLocation>
        <location evidence="1">Cell membrane</location>
        <topology evidence="1">Multi-pass membrane protein</topology>
    </subcellularLocation>
</comment>